<dbReference type="PANTHER" id="PTHR43161:SF9">
    <property type="entry name" value="SORBITOL DEHYDROGENASE"/>
    <property type="match status" value="1"/>
</dbReference>
<comment type="similarity">
    <text evidence="2 6">Belongs to the zinc-containing alcohol dehydrogenase family.</text>
</comment>
<organism evidence="8 9">
    <name type="scientific">Pseudomonas gingeri</name>
    <dbReference type="NCBI Taxonomy" id="117681"/>
    <lineage>
        <taxon>Bacteria</taxon>
        <taxon>Pseudomonadati</taxon>
        <taxon>Pseudomonadota</taxon>
        <taxon>Gammaproteobacteria</taxon>
        <taxon>Pseudomonadales</taxon>
        <taxon>Pseudomonadaceae</taxon>
        <taxon>Pseudomonas</taxon>
    </lineage>
</organism>
<evidence type="ECO:0000313" key="8">
    <source>
        <dbReference type="EMBL" id="NWC34056.1"/>
    </source>
</evidence>
<dbReference type="GO" id="GO:0016616">
    <property type="term" value="F:oxidoreductase activity, acting on the CH-OH group of donors, NAD or NADP as acceptor"/>
    <property type="evidence" value="ECO:0007669"/>
    <property type="project" value="InterPro"/>
</dbReference>
<dbReference type="InterPro" id="IPR045306">
    <property type="entry name" value="SDH-like"/>
</dbReference>
<dbReference type="Pfam" id="PF00107">
    <property type="entry name" value="ADH_zinc_N"/>
    <property type="match status" value="1"/>
</dbReference>
<dbReference type="Proteomes" id="UP000520592">
    <property type="component" value="Unassembled WGS sequence"/>
</dbReference>
<dbReference type="SUPFAM" id="SSF50129">
    <property type="entry name" value="GroES-like"/>
    <property type="match status" value="1"/>
</dbReference>
<dbReference type="Gene3D" id="3.40.50.720">
    <property type="entry name" value="NAD(P)-binding Rossmann-like Domain"/>
    <property type="match status" value="1"/>
</dbReference>
<dbReference type="InterPro" id="IPR002328">
    <property type="entry name" value="ADH_Zn_CS"/>
</dbReference>
<protein>
    <submittedName>
        <fullName evidence="8">NAD(P)-dependent alcohol dehydrogenase</fullName>
    </submittedName>
</protein>
<dbReference type="InterPro" id="IPR013154">
    <property type="entry name" value="ADH-like_N"/>
</dbReference>
<proteinExistence type="inferred from homology"/>
<comment type="caution">
    <text evidence="8">The sequence shown here is derived from an EMBL/GenBank/DDBJ whole genome shotgun (WGS) entry which is preliminary data.</text>
</comment>
<keyword evidence="4 6" id="KW-0862">Zinc</keyword>
<evidence type="ECO:0000259" key="7">
    <source>
        <dbReference type="SMART" id="SM00829"/>
    </source>
</evidence>
<sequence length="344" mass="36192">MVQALVLESPRQLALREIELPAVLGARDVRIRMDVVGICGSDIHYYRHGRIGPFVVDAPMVLGHEAAGTVLECGAAVVDLCPGDRVCIEPGIPDFSSRPSRIGQYNLDPALTFWATPPVHGCLTSEVIHPATLVYRLPATITQAEGAMVEPLAVGMQAATKAGVQPGDVALVMGAGTIGILTALCALAAGCARVLIFDPAAEKLQNVAHYPGIEGLTGADLSGQVAALTENRGVDLVFECSGAAAAFVDLANHLRPGGTVVCVGMPASTVALDIVALMVKEIRLVTVFRYANVYERAIALLASGKIDVKPLISASYPFERSIEAFERADQALPRDVKLQITLPA</sequence>
<comment type="cofactor">
    <cofactor evidence="1 6">
        <name>Zn(2+)</name>
        <dbReference type="ChEBI" id="CHEBI:29105"/>
    </cofactor>
</comment>
<reference evidence="8 9" key="1">
    <citation type="submission" date="2020-04" db="EMBL/GenBank/DDBJ databases">
        <title>Molecular characterization of pseudomonads from Agaricus bisporus reveal novel blotch 2 pathogens in Western Europe.</title>
        <authorList>
            <person name="Taparia T."/>
            <person name="Krijger M."/>
            <person name="Haynes E."/>
            <person name="Elpinstone J.G."/>
            <person name="Noble R."/>
            <person name="Van Der Wolf J."/>
        </authorList>
    </citation>
    <scope>NUCLEOTIDE SEQUENCE [LARGE SCALE GENOMIC DNA]</scope>
    <source>
        <strain evidence="8 9">IPO3737</strain>
    </source>
</reference>
<evidence type="ECO:0000313" key="9">
    <source>
        <dbReference type="Proteomes" id="UP000520592"/>
    </source>
</evidence>
<dbReference type="Pfam" id="PF08240">
    <property type="entry name" value="ADH_N"/>
    <property type="match status" value="1"/>
</dbReference>
<dbReference type="AlphaFoldDB" id="A0A7Y8CKI1"/>
<dbReference type="PROSITE" id="PS00059">
    <property type="entry name" value="ADH_ZINC"/>
    <property type="match status" value="1"/>
</dbReference>
<dbReference type="CDD" id="cd05285">
    <property type="entry name" value="sorbitol_DH"/>
    <property type="match status" value="1"/>
</dbReference>
<name>A0A7Y8CKI1_9PSED</name>
<evidence type="ECO:0000256" key="6">
    <source>
        <dbReference type="RuleBase" id="RU361277"/>
    </source>
</evidence>
<dbReference type="InterPro" id="IPR011032">
    <property type="entry name" value="GroES-like_sf"/>
</dbReference>
<keyword evidence="5" id="KW-0560">Oxidoreductase</keyword>
<dbReference type="PANTHER" id="PTHR43161">
    <property type="entry name" value="SORBITOL DEHYDROGENASE"/>
    <property type="match status" value="1"/>
</dbReference>
<dbReference type="EMBL" id="JACAQD010000018">
    <property type="protein sequence ID" value="NWC34056.1"/>
    <property type="molecule type" value="Genomic_DNA"/>
</dbReference>
<dbReference type="InterPro" id="IPR036291">
    <property type="entry name" value="NAD(P)-bd_dom_sf"/>
</dbReference>
<dbReference type="GO" id="GO:0008270">
    <property type="term" value="F:zinc ion binding"/>
    <property type="evidence" value="ECO:0007669"/>
    <property type="project" value="InterPro"/>
</dbReference>
<dbReference type="InterPro" id="IPR013149">
    <property type="entry name" value="ADH-like_C"/>
</dbReference>
<dbReference type="Gene3D" id="3.90.180.10">
    <property type="entry name" value="Medium-chain alcohol dehydrogenases, catalytic domain"/>
    <property type="match status" value="1"/>
</dbReference>
<evidence type="ECO:0000256" key="1">
    <source>
        <dbReference type="ARBA" id="ARBA00001947"/>
    </source>
</evidence>
<feature type="domain" description="Enoyl reductase (ER)" evidence="7">
    <location>
        <begin position="8"/>
        <end position="332"/>
    </location>
</feature>
<dbReference type="RefSeq" id="WP_177059654.1">
    <property type="nucleotide sequence ID" value="NZ_JACAPS010000027.1"/>
</dbReference>
<evidence type="ECO:0000256" key="4">
    <source>
        <dbReference type="ARBA" id="ARBA00022833"/>
    </source>
</evidence>
<dbReference type="InterPro" id="IPR020843">
    <property type="entry name" value="ER"/>
</dbReference>
<dbReference type="SMART" id="SM00829">
    <property type="entry name" value="PKS_ER"/>
    <property type="match status" value="1"/>
</dbReference>
<evidence type="ECO:0000256" key="5">
    <source>
        <dbReference type="ARBA" id="ARBA00023002"/>
    </source>
</evidence>
<evidence type="ECO:0000256" key="2">
    <source>
        <dbReference type="ARBA" id="ARBA00008072"/>
    </source>
</evidence>
<dbReference type="SUPFAM" id="SSF51735">
    <property type="entry name" value="NAD(P)-binding Rossmann-fold domains"/>
    <property type="match status" value="1"/>
</dbReference>
<evidence type="ECO:0000256" key="3">
    <source>
        <dbReference type="ARBA" id="ARBA00022723"/>
    </source>
</evidence>
<keyword evidence="3 6" id="KW-0479">Metal-binding</keyword>
<gene>
    <name evidence="8" type="ORF">HX876_16760</name>
</gene>
<accession>A0A7Y8CKI1</accession>